<accession>A0A1M6PLI9</accession>
<evidence type="ECO:0008006" key="4">
    <source>
        <dbReference type="Google" id="ProtNLM"/>
    </source>
</evidence>
<keyword evidence="3" id="KW-1185">Reference proteome</keyword>
<dbReference type="Proteomes" id="UP000184387">
    <property type="component" value="Unassembled WGS sequence"/>
</dbReference>
<evidence type="ECO:0000313" key="3">
    <source>
        <dbReference type="Proteomes" id="UP000184387"/>
    </source>
</evidence>
<dbReference type="RefSeq" id="WP_073138276.1">
    <property type="nucleotide sequence ID" value="NZ_FQZF01000031.1"/>
</dbReference>
<protein>
    <recommendedName>
        <fullName evidence="4">Cell division protein FtsL</fullName>
    </recommendedName>
</protein>
<sequence>MIRPLTFLSLVAAAGAGLHLYSVKHEVSQLEKTLRETVRQTEAARERTAVLRAEWALLNEPERLRAAAVRNLPLEVMQTSQFVRPAELDRRLPAAVAFAGAPSLFAPAPNERPGASNVAIASAVPVSVTSPVAEQAANAAPRLAQAPATAAPAAASVSVVPLPAAPPRAAAPAQMAARPAPVERSAPERVERSTATAERGAPTRVPPSHLPQVAGLRTPEPREATPRVAPRLAAPVRPAEARQAEPRLADREVDRGMNLAAPPQPPALLRTALHLRQTTPAVQPPSPRMPEMPASTGSMLGGASRPMLAPPVPVASANAATLGGAR</sequence>
<feature type="compositionally biased region" description="Low complexity" evidence="1">
    <location>
        <begin position="170"/>
        <end position="180"/>
    </location>
</feature>
<dbReference type="AlphaFoldDB" id="A0A1M6PLI9"/>
<gene>
    <name evidence="2" type="ORF">SAMN02745194_04137</name>
</gene>
<feature type="compositionally biased region" description="Low complexity" evidence="1">
    <location>
        <begin position="226"/>
        <end position="238"/>
    </location>
</feature>
<reference evidence="2 3" key="1">
    <citation type="submission" date="2016-11" db="EMBL/GenBank/DDBJ databases">
        <authorList>
            <person name="Jaros S."/>
            <person name="Januszkiewicz K."/>
            <person name="Wedrychowicz H."/>
        </authorList>
    </citation>
    <scope>NUCLEOTIDE SEQUENCE [LARGE SCALE GENOMIC DNA]</scope>
    <source>
        <strain evidence="2 3">DSM 14916</strain>
    </source>
</reference>
<evidence type="ECO:0000256" key="1">
    <source>
        <dbReference type="SAM" id="MobiDB-lite"/>
    </source>
</evidence>
<feature type="region of interest" description="Disordered" evidence="1">
    <location>
        <begin position="280"/>
        <end position="311"/>
    </location>
</feature>
<dbReference type="STRING" id="198092.SAMN02745194_04137"/>
<dbReference type="EMBL" id="FQZF01000031">
    <property type="protein sequence ID" value="SHK08791.1"/>
    <property type="molecule type" value="Genomic_DNA"/>
</dbReference>
<organism evidence="2 3">
    <name type="scientific">Muricoccus roseus</name>
    <dbReference type="NCBI Taxonomy" id="198092"/>
    <lineage>
        <taxon>Bacteria</taxon>
        <taxon>Pseudomonadati</taxon>
        <taxon>Pseudomonadota</taxon>
        <taxon>Alphaproteobacteria</taxon>
        <taxon>Acetobacterales</taxon>
        <taxon>Roseomonadaceae</taxon>
        <taxon>Muricoccus</taxon>
    </lineage>
</organism>
<proteinExistence type="predicted"/>
<feature type="region of interest" description="Disordered" evidence="1">
    <location>
        <begin position="170"/>
        <end position="245"/>
    </location>
</feature>
<name>A0A1M6PLI9_9PROT</name>
<dbReference type="OrthoDB" id="7165680at2"/>
<evidence type="ECO:0000313" key="2">
    <source>
        <dbReference type="EMBL" id="SHK08791.1"/>
    </source>
</evidence>